<evidence type="ECO:0000256" key="2">
    <source>
        <dbReference type="ARBA" id="ARBA00004713"/>
    </source>
</evidence>
<dbReference type="EC" id="2.4.99.23" evidence="10"/>
<evidence type="ECO:0000256" key="10">
    <source>
        <dbReference type="ARBA" id="ARBA00044041"/>
    </source>
</evidence>
<dbReference type="GO" id="GO:0008713">
    <property type="term" value="F:ADP-heptose-lipopolysaccharide heptosyltransferase activity"/>
    <property type="evidence" value="ECO:0007669"/>
    <property type="project" value="TreeGrafter"/>
</dbReference>
<evidence type="ECO:0000313" key="14">
    <source>
        <dbReference type="EMBL" id="CAA6821557.1"/>
    </source>
</evidence>
<dbReference type="AlphaFoldDB" id="A0A6S6TTP7"/>
<comment type="similarity">
    <text evidence="9">Belongs to the glycosyltransferase 9 family.</text>
</comment>
<dbReference type="GO" id="GO:0005886">
    <property type="term" value="C:plasma membrane"/>
    <property type="evidence" value="ECO:0007669"/>
    <property type="project" value="UniProtKB-SubCell"/>
</dbReference>
<dbReference type="GO" id="GO:0005829">
    <property type="term" value="C:cytosol"/>
    <property type="evidence" value="ECO:0007669"/>
    <property type="project" value="TreeGrafter"/>
</dbReference>
<evidence type="ECO:0000256" key="3">
    <source>
        <dbReference type="ARBA" id="ARBA00022475"/>
    </source>
</evidence>
<evidence type="ECO:0000256" key="13">
    <source>
        <dbReference type="ARBA" id="ARBA00049201"/>
    </source>
</evidence>
<keyword evidence="7" id="KW-0448">Lipopolysaccharide biosynthesis</keyword>
<keyword evidence="4" id="KW-0997">Cell inner membrane</keyword>
<dbReference type="InterPro" id="IPR002201">
    <property type="entry name" value="Glyco_trans_9"/>
</dbReference>
<reference evidence="14" key="1">
    <citation type="submission" date="2020-01" db="EMBL/GenBank/DDBJ databases">
        <authorList>
            <person name="Meier V. D."/>
            <person name="Meier V D."/>
        </authorList>
    </citation>
    <scope>NUCLEOTIDE SEQUENCE</scope>
    <source>
        <strain evidence="14">HLG_WM_MAG_03</strain>
    </source>
</reference>
<protein>
    <recommendedName>
        <fullName evidence="11">Lipopolysaccharide heptosyltransferase 1</fullName>
        <ecNumber evidence="10">2.4.99.23</ecNumber>
    </recommendedName>
    <alternativeName>
        <fullName evidence="12">ADP-heptose:lipopolysaccharide heptosyltransferase I</fullName>
    </alternativeName>
</protein>
<evidence type="ECO:0000256" key="7">
    <source>
        <dbReference type="ARBA" id="ARBA00022985"/>
    </source>
</evidence>
<gene>
    <name evidence="14" type="ORF">HELGO_WM22239</name>
</gene>
<keyword evidence="3" id="KW-1003">Cell membrane</keyword>
<dbReference type="PANTHER" id="PTHR30160">
    <property type="entry name" value="TETRAACYLDISACCHARIDE 4'-KINASE-RELATED"/>
    <property type="match status" value="1"/>
</dbReference>
<comment type="catalytic activity">
    <reaction evidence="13">
        <text>an alpha-Kdo-(2-&gt;4)-alpha-Kdo-(2-&gt;6)-lipid A + ADP-L-glycero-beta-D-manno-heptose = an L-alpha-D-Hep-(1-&gt;5)-[alpha-Kdo-(2-&gt;4)]-alpha-Kdo-(2-&gt;6)-lipid A + ADP + H(+)</text>
        <dbReference type="Rhea" id="RHEA:74067"/>
        <dbReference type="ChEBI" id="CHEBI:15378"/>
        <dbReference type="ChEBI" id="CHEBI:61506"/>
        <dbReference type="ChEBI" id="CHEBI:176431"/>
        <dbReference type="ChEBI" id="CHEBI:193068"/>
        <dbReference type="ChEBI" id="CHEBI:456216"/>
        <dbReference type="EC" id="2.4.99.23"/>
    </reaction>
</comment>
<dbReference type="NCBIfam" id="TIGR02193">
    <property type="entry name" value="heptsyl_trn_I"/>
    <property type="match status" value="1"/>
</dbReference>
<evidence type="ECO:0000256" key="5">
    <source>
        <dbReference type="ARBA" id="ARBA00022676"/>
    </source>
</evidence>
<organism evidence="14">
    <name type="scientific">uncultured Sulfurovum sp</name>
    <dbReference type="NCBI Taxonomy" id="269237"/>
    <lineage>
        <taxon>Bacteria</taxon>
        <taxon>Pseudomonadati</taxon>
        <taxon>Campylobacterota</taxon>
        <taxon>Epsilonproteobacteria</taxon>
        <taxon>Campylobacterales</taxon>
        <taxon>Sulfurovaceae</taxon>
        <taxon>Sulfurovum</taxon>
        <taxon>environmental samples</taxon>
    </lineage>
</organism>
<evidence type="ECO:0000256" key="1">
    <source>
        <dbReference type="ARBA" id="ARBA00004515"/>
    </source>
</evidence>
<proteinExistence type="inferred from homology"/>
<evidence type="ECO:0000256" key="11">
    <source>
        <dbReference type="ARBA" id="ARBA00044190"/>
    </source>
</evidence>
<dbReference type="GO" id="GO:0009244">
    <property type="term" value="P:lipopolysaccharide core region biosynthetic process"/>
    <property type="evidence" value="ECO:0007669"/>
    <property type="project" value="InterPro"/>
</dbReference>
<dbReference type="EMBL" id="CACVAR010000326">
    <property type="protein sequence ID" value="CAA6821557.1"/>
    <property type="molecule type" value="Genomic_DNA"/>
</dbReference>
<keyword evidence="5 14" id="KW-0328">Glycosyltransferase</keyword>
<evidence type="ECO:0000256" key="12">
    <source>
        <dbReference type="ARBA" id="ARBA00044330"/>
    </source>
</evidence>
<accession>A0A6S6TTP7</accession>
<keyword evidence="6 14" id="KW-0808">Transferase</keyword>
<evidence type="ECO:0000256" key="9">
    <source>
        <dbReference type="ARBA" id="ARBA00043995"/>
    </source>
</evidence>
<comment type="subcellular location">
    <subcellularLocation>
        <location evidence="1">Cell inner membrane</location>
        <topology evidence="1">Peripheral membrane protein</topology>
        <orientation evidence="1">Cytoplasmic side</orientation>
    </subcellularLocation>
</comment>
<keyword evidence="8" id="KW-0472">Membrane</keyword>
<dbReference type="PANTHER" id="PTHR30160:SF19">
    <property type="entry name" value="LIPOPOLYSACCHARIDE HEPTOSYLTRANSFERASE 1"/>
    <property type="match status" value="1"/>
</dbReference>
<evidence type="ECO:0000256" key="4">
    <source>
        <dbReference type="ARBA" id="ARBA00022519"/>
    </source>
</evidence>
<dbReference type="CDD" id="cd03789">
    <property type="entry name" value="GT9_LPS_heptosyltransferase"/>
    <property type="match status" value="1"/>
</dbReference>
<dbReference type="Pfam" id="PF01075">
    <property type="entry name" value="Glyco_transf_9"/>
    <property type="match status" value="1"/>
</dbReference>
<dbReference type="InterPro" id="IPR011908">
    <property type="entry name" value="LipoPS_heptosylTferase-I"/>
</dbReference>
<dbReference type="Gene3D" id="3.40.50.2000">
    <property type="entry name" value="Glycogen Phosphorylase B"/>
    <property type="match status" value="2"/>
</dbReference>
<sequence>MKIAIVKLSAMGDIIHAMVALQFIKQAKLEIQIDWIVEQAFAQVLKNNPHIDNILPINLKSIKENKMALFSEIKRVKSYAKNNYDLVIDAQGLLKSAITSKLLGKKVVGFSKDSIREGIASHFYSQTIDIAYEENAIERNVKILGESLNLNITQENILNKQPFLHFETSKDLPITIDNYILLIVGASVENKIYPKEKFLEVTRNINEKIVVIWANDYEKEVAQYLEKEASNVLVSPKLNLDELKRIIAESKLVIGGDTGPTHMAWALNVPSITIFGNTPEYRNTYLTAINKVVKSDTYVNPLKLDKNDFSIRDIQPHSIVNLAKELLNA</sequence>
<dbReference type="InterPro" id="IPR051199">
    <property type="entry name" value="LPS_LOS_Heptosyltrfase"/>
</dbReference>
<comment type="pathway">
    <text evidence="2">Bacterial outer membrane biogenesis; LPS core biosynthesis.</text>
</comment>
<evidence type="ECO:0000256" key="6">
    <source>
        <dbReference type="ARBA" id="ARBA00022679"/>
    </source>
</evidence>
<name>A0A6S6TTP7_9BACT</name>
<evidence type="ECO:0000256" key="8">
    <source>
        <dbReference type="ARBA" id="ARBA00023136"/>
    </source>
</evidence>
<dbReference type="SUPFAM" id="SSF53756">
    <property type="entry name" value="UDP-Glycosyltransferase/glycogen phosphorylase"/>
    <property type="match status" value="1"/>
</dbReference>